<accession>A0A212J408</accession>
<evidence type="ECO:0008006" key="2">
    <source>
        <dbReference type="Google" id="ProtNLM"/>
    </source>
</evidence>
<organism evidence="1">
    <name type="scientific">uncultured Eubacteriales bacterium</name>
    <dbReference type="NCBI Taxonomy" id="172733"/>
    <lineage>
        <taxon>Bacteria</taxon>
        <taxon>Bacillati</taxon>
        <taxon>Bacillota</taxon>
        <taxon>Clostridia</taxon>
        <taxon>Eubacteriales</taxon>
        <taxon>environmental samples</taxon>
    </lineage>
</organism>
<evidence type="ECO:0000313" key="1">
    <source>
        <dbReference type="EMBL" id="SBV94147.1"/>
    </source>
</evidence>
<dbReference type="EMBL" id="FLUN01000001">
    <property type="protein sequence ID" value="SBV94147.1"/>
    <property type="molecule type" value="Genomic_DNA"/>
</dbReference>
<dbReference type="AlphaFoldDB" id="A0A212J408"/>
<protein>
    <recommendedName>
        <fullName evidence="2">TFIIB-type zinc ribbon-containing protein</fullName>
    </recommendedName>
</protein>
<reference evidence="1" key="1">
    <citation type="submission" date="2016-04" db="EMBL/GenBank/DDBJ databases">
        <authorList>
            <person name="Evans L.H."/>
            <person name="Alamgir A."/>
            <person name="Owens N."/>
            <person name="Weber N.D."/>
            <person name="Virtaneva K."/>
            <person name="Barbian K."/>
            <person name="Babar A."/>
            <person name="Rosenke K."/>
        </authorList>
    </citation>
    <scope>NUCLEOTIDE SEQUENCE</scope>
    <source>
        <strain evidence="1">86</strain>
    </source>
</reference>
<sequence length="139" mass="16533">MDKLPDHIVRFDVVRVEYGKKKMCQCLNPHYEIDYQNRLVYCNDCGAVVDPLEALSEIARHYERIEAQTKELLEQRRLIANYHPRRVVLKELEKQYIRAEHNKLDPTCPHCHRPFPLAELLNVSWCNSEFAKRMEAPNE</sequence>
<name>A0A212J408_9FIRM</name>
<proteinExistence type="predicted"/>
<gene>
    <name evidence="1" type="ORF">KL86CLO1_10474</name>
</gene>